<dbReference type="GO" id="GO:0008270">
    <property type="term" value="F:zinc ion binding"/>
    <property type="evidence" value="ECO:0007669"/>
    <property type="project" value="UniProtKB-KW"/>
</dbReference>
<comment type="caution">
    <text evidence="4">The sequence shown here is derived from an EMBL/GenBank/DDBJ whole genome shotgun (WGS) entry which is preliminary data.</text>
</comment>
<feature type="domain" description="CCHC-type" evidence="2">
    <location>
        <begin position="386"/>
        <end position="403"/>
    </location>
</feature>
<dbReference type="InterPro" id="IPR001878">
    <property type="entry name" value="Znf_CCHC"/>
</dbReference>
<evidence type="ECO:0000313" key="5">
    <source>
        <dbReference type="Proteomes" id="UP000684084"/>
    </source>
</evidence>
<gene>
    <name evidence="4" type="ORF">CHRIB12_LOCUS24148</name>
</gene>
<keyword evidence="1" id="KW-0862">Zinc</keyword>
<proteinExistence type="predicted"/>
<sequence>MTKALYPNRSSWAKSYLPFQFNGGIQSTQSVESFNAIIKKAVNSTSTLCDVEKAIDKRHESESKYCQLIDLKARQTTVGIPHLSSQFFSNIDVILIHFLTPLVLSWQRFQISQSFTYEGQLVTSFIEDLESNTTSTDFVENLVDELQVTLQSLLSGIELGNIIETWRIRRIGGLSQRENLVALLSDGTHLCTCMETVTKGIICRHFWRVMLYSSSAKFHISMIPARWYKDNITNLDCSFENSPVLSAIEPVDTSTLSVPPLQNNFTLQTKTAINVALKTKTDEELIKILKDFIAAKHEIQSERNDHTNNNLEVNNYTEDQSRQDTSNIIIPLQQHLIGQITNPNVTKIRGAPSKKRLKSAMELSKKRVPMQENLNDPNYQVAKSQRRCLLCGKPGHYQKKCPNARDGKYRA</sequence>
<feature type="domain" description="SWIM-type" evidence="3">
    <location>
        <begin position="179"/>
        <end position="214"/>
    </location>
</feature>
<name>A0A916A1L2_9GLOM</name>
<dbReference type="InterPro" id="IPR007527">
    <property type="entry name" value="Znf_SWIM"/>
</dbReference>
<accession>A0A916A1L2</accession>
<dbReference type="PANTHER" id="PTHR47718:SF7">
    <property type="entry name" value="PROTEIN FAR1-RELATED SEQUENCE"/>
    <property type="match status" value="1"/>
</dbReference>
<dbReference type="VEuPathDB" id="FungiDB:RhiirFUN_014096"/>
<dbReference type="OrthoDB" id="2367483at2759"/>
<dbReference type="PROSITE" id="PS50966">
    <property type="entry name" value="ZF_SWIM"/>
    <property type="match status" value="1"/>
</dbReference>
<dbReference type="GO" id="GO:0003676">
    <property type="term" value="F:nucleic acid binding"/>
    <property type="evidence" value="ECO:0007669"/>
    <property type="project" value="InterPro"/>
</dbReference>
<evidence type="ECO:0008006" key="6">
    <source>
        <dbReference type="Google" id="ProtNLM"/>
    </source>
</evidence>
<reference evidence="4" key="1">
    <citation type="submission" date="2020-05" db="EMBL/GenBank/DDBJ databases">
        <authorList>
            <person name="Rincon C."/>
            <person name="Sanders R I."/>
            <person name="Robbins C."/>
            <person name="Chaturvedi A."/>
        </authorList>
    </citation>
    <scope>NUCLEOTIDE SEQUENCE</scope>
    <source>
        <strain evidence="4">CHB12</strain>
    </source>
</reference>
<organism evidence="4 5">
    <name type="scientific">Rhizophagus irregularis</name>
    <dbReference type="NCBI Taxonomy" id="588596"/>
    <lineage>
        <taxon>Eukaryota</taxon>
        <taxon>Fungi</taxon>
        <taxon>Fungi incertae sedis</taxon>
        <taxon>Mucoromycota</taxon>
        <taxon>Glomeromycotina</taxon>
        <taxon>Glomeromycetes</taxon>
        <taxon>Glomerales</taxon>
        <taxon>Glomeraceae</taxon>
        <taxon>Rhizophagus</taxon>
    </lineage>
</organism>
<evidence type="ECO:0000259" key="3">
    <source>
        <dbReference type="PROSITE" id="PS50966"/>
    </source>
</evidence>
<dbReference type="PROSITE" id="PS50158">
    <property type="entry name" value="ZF_CCHC"/>
    <property type="match status" value="1"/>
</dbReference>
<evidence type="ECO:0000256" key="1">
    <source>
        <dbReference type="PROSITE-ProRule" id="PRU00047"/>
    </source>
</evidence>
<dbReference type="EMBL" id="CAGKOT010000108">
    <property type="protein sequence ID" value="CAB5396056.1"/>
    <property type="molecule type" value="Genomic_DNA"/>
</dbReference>
<dbReference type="SMART" id="SM00343">
    <property type="entry name" value="ZnF_C2HC"/>
    <property type="match status" value="1"/>
</dbReference>
<dbReference type="AlphaFoldDB" id="A0A916A1L2"/>
<evidence type="ECO:0000313" key="4">
    <source>
        <dbReference type="EMBL" id="CAB5396056.1"/>
    </source>
</evidence>
<keyword evidence="1" id="KW-0863">Zinc-finger</keyword>
<keyword evidence="1" id="KW-0479">Metal-binding</keyword>
<dbReference type="PANTHER" id="PTHR47718">
    <property type="entry name" value="OS01G0519700 PROTEIN"/>
    <property type="match status" value="1"/>
</dbReference>
<evidence type="ECO:0000259" key="2">
    <source>
        <dbReference type="PROSITE" id="PS50158"/>
    </source>
</evidence>
<protein>
    <recommendedName>
        <fullName evidence="6">CCHC-type domain-containing protein</fullName>
    </recommendedName>
</protein>
<dbReference type="Proteomes" id="UP000684084">
    <property type="component" value="Unassembled WGS sequence"/>
</dbReference>